<dbReference type="Proteomes" id="UP000237819">
    <property type="component" value="Unassembled WGS sequence"/>
</dbReference>
<name>A0A2S8GTH0_9BACT</name>
<dbReference type="InterPro" id="IPR039561">
    <property type="entry name" value="Peptidase_M15C"/>
</dbReference>
<reference evidence="3 4" key="1">
    <citation type="submission" date="2018-02" db="EMBL/GenBank/DDBJ databases">
        <title>Comparative genomes isolates from brazilian mangrove.</title>
        <authorList>
            <person name="Araujo J.E."/>
            <person name="Taketani R.G."/>
            <person name="Silva M.C.P."/>
            <person name="Loureco M.V."/>
            <person name="Andreote F.D."/>
        </authorList>
    </citation>
    <scope>NUCLEOTIDE SEQUENCE [LARGE SCALE GENOMIC DNA]</scope>
    <source>
        <strain evidence="3 4">Nap-Phe MGV</strain>
    </source>
</reference>
<dbReference type="RefSeq" id="WP_105334255.1">
    <property type="nucleotide sequence ID" value="NZ_PUHZ01000005.1"/>
</dbReference>
<feature type="region of interest" description="Disordered" evidence="1">
    <location>
        <begin position="145"/>
        <end position="165"/>
    </location>
</feature>
<proteinExistence type="predicted"/>
<evidence type="ECO:0000313" key="4">
    <source>
        <dbReference type="Proteomes" id="UP000237819"/>
    </source>
</evidence>
<organism evidence="3 4">
    <name type="scientific">Blastopirellula marina</name>
    <dbReference type="NCBI Taxonomy" id="124"/>
    <lineage>
        <taxon>Bacteria</taxon>
        <taxon>Pseudomonadati</taxon>
        <taxon>Planctomycetota</taxon>
        <taxon>Planctomycetia</taxon>
        <taxon>Pirellulales</taxon>
        <taxon>Pirellulaceae</taxon>
        <taxon>Blastopirellula</taxon>
    </lineage>
</organism>
<evidence type="ECO:0000313" key="3">
    <source>
        <dbReference type="EMBL" id="PQO47364.1"/>
    </source>
</evidence>
<dbReference type="AlphaFoldDB" id="A0A2S8GTH0"/>
<dbReference type="EMBL" id="PUHZ01000005">
    <property type="protein sequence ID" value="PQO47364.1"/>
    <property type="molecule type" value="Genomic_DNA"/>
</dbReference>
<protein>
    <submittedName>
        <fullName evidence="3">Peptidase M15</fullName>
    </submittedName>
</protein>
<dbReference type="CDD" id="cd14845">
    <property type="entry name" value="L-Ala-D-Glu_peptidase_like"/>
    <property type="match status" value="1"/>
</dbReference>
<dbReference type="SUPFAM" id="SSF55166">
    <property type="entry name" value="Hedgehog/DD-peptidase"/>
    <property type="match status" value="1"/>
</dbReference>
<accession>A0A2S8GTH0</accession>
<dbReference type="InterPro" id="IPR009045">
    <property type="entry name" value="Zn_M74/Hedgehog-like"/>
</dbReference>
<evidence type="ECO:0000256" key="1">
    <source>
        <dbReference type="SAM" id="MobiDB-lite"/>
    </source>
</evidence>
<gene>
    <name evidence="3" type="ORF">C5Y93_04800</name>
</gene>
<dbReference type="Pfam" id="PF13539">
    <property type="entry name" value="Peptidase_M15_4"/>
    <property type="match status" value="1"/>
</dbReference>
<sequence>MTYDDKNDAAISKLDPAMQHKVRHLLDRLVLVAEDILLTRGLATNEEQNDLYAQGRTKPGAIVTNAKAGQSVHNYGCAIDFVPVGPLGVPLDKRYKLEWAALGRYESIAAIAKEIGFEWGGDWTSFPDKPHLQYVDGLSLTDLKNGKRPSEAKAKRERRKDSEEKLRIAEMAQKRKLNPDRQKRLTAFVNRMKRLLERF</sequence>
<feature type="domain" description="Peptidase M15C" evidence="2">
    <location>
        <begin position="65"/>
        <end position="134"/>
    </location>
</feature>
<dbReference type="OrthoDB" id="9799970at2"/>
<evidence type="ECO:0000259" key="2">
    <source>
        <dbReference type="Pfam" id="PF13539"/>
    </source>
</evidence>
<dbReference type="GO" id="GO:0008233">
    <property type="term" value="F:peptidase activity"/>
    <property type="evidence" value="ECO:0007669"/>
    <property type="project" value="InterPro"/>
</dbReference>
<comment type="caution">
    <text evidence="3">The sequence shown here is derived from an EMBL/GenBank/DDBJ whole genome shotgun (WGS) entry which is preliminary data.</text>
</comment>
<dbReference type="Gene3D" id="3.30.1380.10">
    <property type="match status" value="1"/>
</dbReference>